<gene>
    <name evidence="2" type="ORF">AA309_26485</name>
</gene>
<sequence length="261" mass="27603">MSRLFTTLGVSVVALGTLMGSVEAKTVFYEINGQRYSYDTNNRRQAAAARKQIEAAKVAEAAKAKAAAERASNPLVAVFGSQIQREAAEAQAQLEKILSDRQQAAAASRDQRSPAAIKDESVARPAKNNASEPTGITAAQQTTADSPDAAPPSAPNIRDPAEPARTGNTRKAPVKSVFLDAETGIKTIIRTDGSIQEELFDPGLLSRLDPEHRSVGAVSNVAGADQLPRPSPEDTTGSTSLRGISLRPNSRFEVRGQSLAN</sequence>
<feature type="compositionally biased region" description="Polar residues" evidence="1">
    <location>
        <begin position="233"/>
        <end position="242"/>
    </location>
</feature>
<dbReference type="RefSeq" id="WP_150117781.1">
    <property type="nucleotide sequence ID" value="NZ_LCYG01000088.1"/>
</dbReference>
<dbReference type="Proteomes" id="UP000035489">
    <property type="component" value="Unassembled WGS sequence"/>
</dbReference>
<evidence type="ECO:0000256" key="1">
    <source>
        <dbReference type="SAM" id="MobiDB-lite"/>
    </source>
</evidence>
<proteinExistence type="predicted"/>
<evidence type="ECO:0000313" key="2">
    <source>
        <dbReference type="EMBL" id="KLK90324.1"/>
    </source>
</evidence>
<dbReference type="PATRIC" id="fig|1225564.3.peg.6889"/>
<organism evidence="2 3">
    <name type="scientific">Microvirga vignae</name>
    <dbReference type="NCBI Taxonomy" id="1225564"/>
    <lineage>
        <taxon>Bacteria</taxon>
        <taxon>Pseudomonadati</taxon>
        <taxon>Pseudomonadota</taxon>
        <taxon>Alphaproteobacteria</taxon>
        <taxon>Hyphomicrobiales</taxon>
        <taxon>Methylobacteriaceae</taxon>
        <taxon>Microvirga</taxon>
    </lineage>
</organism>
<feature type="region of interest" description="Disordered" evidence="1">
    <location>
        <begin position="101"/>
        <end position="175"/>
    </location>
</feature>
<reference evidence="2 3" key="1">
    <citation type="submission" date="2015-05" db="EMBL/GenBank/DDBJ databases">
        <title>Draft genome sequence of Microvirga vignae strain BR3299, a novel nitrogen fixing bacteria isolated from Brazil semi-aired region.</title>
        <authorList>
            <person name="Zilli J.E."/>
            <person name="Passos S.R."/>
            <person name="Leite J."/>
            <person name="Baldani J.I."/>
            <person name="Xavier G.R."/>
            <person name="Rumjaneck N.G."/>
            <person name="Simoes-Araujo J.L."/>
        </authorList>
    </citation>
    <scope>NUCLEOTIDE SEQUENCE [LARGE SCALE GENOMIC DNA]</scope>
    <source>
        <strain evidence="2 3">BR3299</strain>
    </source>
</reference>
<keyword evidence="3" id="KW-1185">Reference proteome</keyword>
<evidence type="ECO:0000313" key="3">
    <source>
        <dbReference type="Proteomes" id="UP000035489"/>
    </source>
</evidence>
<dbReference type="AlphaFoldDB" id="A0A0H1R5M1"/>
<feature type="compositionally biased region" description="Basic and acidic residues" evidence="1">
    <location>
        <begin position="109"/>
        <end position="122"/>
    </location>
</feature>
<name>A0A0H1R5M1_9HYPH</name>
<accession>A0A0H1R5M1</accession>
<comment type="caution">
    <text evidence="2">The sequence shown here is derived from an EMBL/GenBank/DDBJ whole genome shotgun (WGS) entry which is preliminary data.</text>
</comment>
<feature type="compositionally biased region" description="Polar residues" evidence="1">
    <location>
        <begin position="128"/>
        <end position="143"/>
    </location>
</feature>
<protein>
    <submittedName>
        <fullName evidence="2">Uncharacterized protein</fullName>
    </submittedName>
</protein>
<feature type="region of interest" description="Disordered" evidence="1">
    <location>
        <begin position="218"/>
        <end position="261"/>
    </location>
</feature>
<dbReference type="EMBL" id="LCYG01000088">
    <property type="protein sequence ID" value="KLK90324.1"/>
    <property type="molecule type" value="Genomic_DNA"/>
</dbReference>
<dbReference type="OrthoDB" id="8018763at2"/>